<accession>A0A8X6FZ07</accession>
<dbReference type="EMBL" id="BMAO01010950">
    <property type="protein sequence ID" value="GFQ70423.1"/>
    <property type="molecule type" value="Genomic_DNA"/>
</dbReference>
<evidence type="ECO:0000313" key="3">
    <source>
        <dbReference type="Proteomes" id="UP000887116"/>
    </source>
</evidence>
<gene>
    <name evidence="2" type="ORF">TNCT_279861</name>
</gene>
<organism evidence="2 3">
    <name type="scientific">Trichonephila clavata</name>
    <name type="common">Joro spider</name>
    <name type="synonym">Nephila clavata</name>
    <dbReference type="NCBI Taxonomy" id="2740835"/>
    <lineage>
        <taxon>Eukaryota</taxon>
        <taxon>Metazoa</taxon>
        <taxon>Ecdysozoa</taxon>
        <taxon>Arthropoda</taxon>
        <taxon>Chelicerata</taxon>
        <taxon>Arachnida</taxon>
        <taxon>Araneae</taxon>
        <taxon>Araneomorphae</taxon>
        <taxon>Entelegynae</taxon>
        <taxon>Araneoidea</taxon>
        <taxon>Nephilidae</taxon>
        <taxon>Trichonephila</taxon>
    </lineage>
</organism>
<dbReference type="AlphaFoldDB" id="A0A8X6FZ07"/>
<proteinExistence type="predicted"/>
<evidence type="ECO:0000256" key="1">
    <source>
        <dbReference type="SAM" id="MobiDB-lite"/>
    </source>
</evidence>
<feature type="region of interest" description="Disordered" evidence="1">
    <location>
        <begin position="83"/>
        <end position="109"/>
    </location>
</feature>
<dbReference type="OrthoDB" id="10494141at2759"/>
<keyword evidence="3" id="KW-1185">Reference proteome</keyword>
<sequence>MAQKAWYWLKRKLFPVPNVRVPIAAFFTDVKAMIYADQLTLLDAASFGCSDISELGILLFEGRNSRPTALLLNTCWRGLCVPSSHSPAQSAGHESFRTSSKSPPSSTKC</sequence>
<reference evidence="2" key="1">
    <citation type="submission" date="2020-07" db="EMBL/GenBank/DDBJ databases">
        <title>Multicomponent nature underlies the extraordinary mechanical properties of spider dragline silk.</title>
        <authorList>
            <person name="Kono N."/>
            <person name="Nakamura H."/>
            <person name="Mori M."/>
            <person name="Yoshida Y."/>
            <person name="Ohtoshi R."/>
            <person name="Malay A.D."/>
            <person name="Moran D.A.P."/>
            <person name="Tomita M."/>
            <person name="Numata K."/>
            <person name="Arakawa K."/>
        </authorList>
    </citation>
    <scope>NUCLEOTIDE SEQUENCE</scope>
</reference>
<name>A0A8X6FZ07_TRICU</name>
<dbReference type="Proteomes" id="UP000887116">
    <property type="component" value="Unassembled WGS sequence"/>
</dbReference>
<comment type="caution">
    <text evidence="2">The sequence shown here is derived from an EMBL/GenBank/DDBJ whole genome shotgun (WGS) entry which is preliminary data.</text>
</comment>
<protein>
    <submittedName>
        <fullName evidence="2">Uncharacterized protein</fullName>
    </submittedName>
</protein>
<evidence type="ECO:0000313" key="2">
    <source>
        <dbReference type="EMBL" id="GFQ70423.1"/>
    </source>
</evidence>
<feature type="compositionally biased region" description="Low complexity" evidence="1">
    <location>
        <begin position="98"/>
        <end position="109"/>
    </location>
</feature>